<dbReference type="GO" id="GO:0099621">
    <property type="term" value="F:undecaprenyl-phosphate 4-deoxy-4-formamido-L-arabinose transferase activity"/>
    <property type="evidence" value="ECO:0007669"/>
    <property type="project" value="UniProtKB-EC"/>
</dbReference>
<evidence type="ECO:0000256" key="8">
    <source>
        <dbReference type="SAM" id="MobiDB-lite"/>
    </source>
</evidence>
<dbReference type="InterPro" id="IPR001173">
    <property type="entry name" value="Glyco_trans_2-like"/>
</dbReference>
<evidence type="ECO:0000313" key="10">
    <source>
        <dbReference type="EMBL" id="KUP92396.1"/>
    </source>
</evidence>
<feature type="domain" description="Glycosyltransferase 2-like" evidence="9">
    <location>
        <begin position="23"/>
        <end position="186"/>
    </location>
</feature>
<evidence type="ECO:0000256" key="6">
    <source>
        <dbReference type="ARBA" id="ARBA00022989"/>
    </source>
</evidence>
<organism evidence="10 11">
    <name type="scientific">Tritonibacter horizontis</name>
    <dbReference type="NCBI Taxonomy" id="1768241"/>
    <lineage>
        <taxon>Bacteria</taxon>
        <taxon>Pseudomonadati</taxon>
        <taxon>Pseudomonadota</taxon>
        <taxon>Alphaproteobacteria</taxon>
        <taxon>Rhodobacterales</taxon>
        <taxon>Paracoccaceae</taxon>
        <taxon>Tritonibacter</taxon>
    </lineage>
</organism>
<dbReference type="GO" id="GO:0005886">
    <property type="term" value="C:plasma membrane"/>
    <property type="evidence" value="ECO:0007669"/>
    <property type="project" value="TreeGrafter"/>
</dbReference>
<evidence type="ECO:0000313" key="11">
    <source>
        <dbReference type="Proteomes" id="UP000068382"/>
    </source>
</evidence>
<dbReference type="InterPro" id="IPR050256">
    <property type="entry name" value="Glycosyltransferase_2"/>
</dbReference>
<keyword evidence="5" id="KW-0448">Lipopolysaccharide biosynthesis</keyword>
<dbReference type="PANTHER" id="PTHR48090:SF3">
    <property type="entry name" value="UNDECAPRENYL-PHOSPHATE 4-DEOXY-4-FORMAMIDO-L-ARABINOSE TRANSFERASE"/>
    <property type="match status" value="1"/>
</dbReference>
<comment type="caution">
    <text evidence="10">The sequence shown here is derived from an EMBL/GenBank/DDBJ whole genome shotgun (WGS) entry which is preliminary data.</text>
</comment>
<dbReference type="SUPFAM" id="SSF53448">
    <property type="entry name" value="Nucleotide-diphospho-sugar transferases"/>
    <property type="match status" value="1"/>
</dbReference>
<evidence type="ECO:0000256" key="2">
    <source>
        <dbReference type="ARBA" id="ARBA00022676"/>
    </source>
</evidence>
<keyword evidence="6" id="KW-1133">Transmembrane helix</keyword>
<evidence type="ECO:0000256" key="4">
    <source>
        <dbReference type="ARBA" id="ARBA00022692"/>
    </source>
</evidence>
<dbReference type="AlphaFoldDB" id="A0A132BW16"/>
<evidence type="ECO:0000256" key="7">
    <source>
        <dbReference type="ARBA" id="ARBA00023136"/>
    </source>
</evidence>
<name>A0A132BW16_9RHOB</name>
<dbReference type="Gene3D" id="3.90.550.10">
    <property type="entry name" value="Spore Coat Polysaccharide Biosynthesis Protein SpsA, Chain A"/>
    <property type="match status" value="1"/>
</dbReference>
<keyword evidence="11" id="KW-1185">Reference proteome</keyword>
<evidence type="ECO:0000256" key="3">
    <source>
        <dbReference type="ARBA" id="ARBA00022679"/>
    </source>
</evidence>
<dbReference type="GO" id="GO:0009103">
    <property type="term" value="P:lipopolysaccharide biosynthetic process"/>
    <property type="evidence" value="ECO:0007669"/>
    <property type="project" value="UniProtKB-KW"/>
</dbReference>
<gene>
    <name evidence="10" type="primary">arnC</name>
    <name evidence="10" type="ORF">TRIHO_27000</name>
</gene>
<dbReference type="EC" id="2.4.2.53" evidence="10"/>
<proteinExistence type="predicted"/>
<keyword evidence="2 10" id="KW-0328">Glycosyltransferase</keyword>
<dbReference type="OrthoDB" id="9807795at2"/>
<keyword evidence="4" id="KW-0812">Transmembrane</keyword>
<accession>A0A132BW16</accession>
<reference evidence="10 11" key="1">
    <citation type="submission" date="2015-12" db="EMBL/GenBank/DDBJ databases">
        <title>Genome sequence of the marine Rhodobacteraceae strain O3.65, Candidatus Tritonibacter horizontis.</title>
        <authorList>
            <person name="Poehlein A."/>
            <person name="Giebel H.A."/>
            <person name="Voget S."/>
            <person name="Brinkhoff T."/>
        </authorList>
    </citation>
    <scope>NUCLEOTIDE SEQUENCE [LARGE SCALE GENOMIC DNA]</scope>
    <source>
        <strain evidence="10 11">O3.65</strain>
    </source>
</reference>
<sequence>MTRTDPQQGVTTGQMAGQTPIVTIISPMHNEAGNVAPLLAELEQARAFLPESEVILVDDGSRDGTARLIGEHMMTRPWLRLVQHGQAAGQSAAVHSGVLAARGWLICTLDGDLQNPPAELPNLCAPLLAAAAPDRLGLVAGQRQHRQDRLTKKLASRAANTLRAAVLNDNTRDTGCGLKAFRRAAFLELPYFNHMHRYLPALFARAGWEVAHVDVAHRAREAGASKYTNLQRALVGISDLLGVAWLVRRSKTARPQERSAQDLIGAVTSADAPGQPQAQRALTKTKEAAA</sequence>
<evidence type="ECO:0000259" key="9">
    <source>
        <dbReference type="Pfam" id="PF00535"/>
    </source>
</evidence>
<evidence type="ECO:0000256" key="5">
    <source>
        <dbReference type="ARBA" id="ARBA00022985"/>
    </source>
</evidence>
<dbReference type="Proteomes" id="UP000068382">
    <property type="component" value="Unassembled WGS sequence"/>
</dbReference>
<feature type="region of interest" description="Disordered" evidence="8">
    <location>
        <begin position="267"/>
        <end position="290"/>
    </location>
</feature>
<evidence type="ECO:0000256" key="1">
    <source>
        <dbReference type="ARBA" id="ARBA00022475"/>
    </source>
</evidence>
<dbReference type="EMBL" id="LPUY01000075">
    <property type="protein sequence ID" value="KUP92396.1"/>
    <property type="molecule type" value="Genomic_DNA"/>
</dbReference>
<keyword evidence="3 10" id="KW-0808">Transferase</keyword>
<dbReference type="PANTHER" id="PTHR48090">
    <property type="entry name" value="UNDECAPRENYL-PHOSPHATE 4-DEOXY-4-FORMAMIDO-L-ARABINOSE TRANSFERASE-RELATED"/>
    <property type="match status" value="1"/>
</dbReference>
<dbReference type="FunFam" id="3.90.550.10:FF:000170">
    <property type="entry name" value="Dolichol-phosphate mannosyltransferase"/>
    <property type="match status" value="1"/>
</dbReference>
<dbReference type="Pfam" id="PF00535">
    <property type="entry name" value="Glycos_transf_2"/>
    <property type="match status" value="1"/>
</dbReference>
<keyword evidence="1" id="KW-1003">Cell membrane</keyword>
<dbReference type="CDD" id="cd04179">
    <property type="entry name" value="DPM_DPG-synthase_like"/>
    <property type="match status" value="1"/>
</dbReference>
<protein>
    <submittedName>
        <fullName evidence="10">Undecaprenyl-phosphate 4-deoxy-4-formamido-L-arabinose transferase</fullName>
        <ecNumber evidence="10">2.4.2.53</ecNumber>
    </submittedName>
</protein>
<dbReference type="InterPro" id="IPR029044">
    <property type="entry name" value="Nucleotide-diphossugar_trans"/>
</dbReference>
<keyword evidence="7" id="KW-0472">Membrane</keyword>
<dbReference type="RefSeq" id="WP_082705142.1">
    <property type="nucleotide sequence ID" value="NZ_LPUY01000075.1"/>
</dbReference>